<proteinExistence type="predicted"/>
<dbReference type="GO" id="GO:0004476">
    <property type="term" value="F:mannose-6-phosphate isomerase activity"/>
    <property type="evidence" value="ECO:0007669"/>
    <property type="project" value="InterPro"/>
</dbReference>
<keyword evidence="6" id="KW-1185">Reference proteome</keyword>
<feature type="binding site" evidence="3">
    <location>
        <position position="132"/>
    </location>
    <ligand>
        <name>Zn(2+)</name>
        <dbReference type="ChEBI" id="CHEBI:29105"/>
    </ligand>
</feature>
<dbReference type="InterPro" id="IPR051804">
    <property type="entry name" value="Carb_Metab_Reg_Kinase/Isom"/>
</dbReference>
<evidence type="ECO:0000313" key="6">
    <source>
        <dbReference type="Proteomes" id="UP000567293"/>
    </source>
</evidence>
<comment type="caution">
    <text evidence="5">The sequence shown here is derived from an EMBL/GenBank/DDBJ whole genome shotgun (WGS) entry which is preliminary data.</text>
</comment>
<evidence type="ECO:0000256" key="3">
    <source>
        <dbReference type="PIRSR" id="PIRSR036894-1"/>
    </source>
</evidence>
<evidence type="ECO:0000256" key="4">
    <source>
        <dbReference type="PIRSR" id="PIRSR036894-2"/>
    </source>
</evidence>
<sequence>MGKPVRLTPSLREKVWGRTRLAPWFSDSERKIGEVWYVAKRELPLLVKLIFTSERLSVQVHPDDGEDGPRGKSEMWHILDAEPGAAIALGFRERIARERLREAATTGELEQLLNWIPVKAGDTYYTKAHTVHAIGGGIVLCEIQQHSDVTYRLWDYGRPRALHIDKAVAVSELDVHPGAARPVALNNGCELLVRSKHFVTESLRLAPDVEQRVSPENCQLWICLEGAATIGGEAVHQGEVWWVPEKGAQPAVRAKTRTRFLKTYVPRAT</sequence>
<feature type="active site" evidence="4">
    <location>
        <position position="152"/>
    </location>
</feature>
<keyword evidence="1 3" id="KW-0479">Metal-binding</keyword>
<reference evidence="5" key="1">
    <citation type="submission" date="2020-06" db="EMBL/GenBank/DDBJ databases">
        <title>Legume-microbial interactions unlock mineral nutrients during tropical forest succession.</title>
        <authorList>
            <person name="Epihov D.Z."/>
        </authorList>
    </citation>
    <scope>NUCLEOTIDE SEQUENCE [LARGE SCALE GENOMIC DNA]</scope>
    <source>
        <strain evidence="5">Pan2503</strain>
    </source>
</reference>
<dbReference type="CDD" id="cd07010">
    <property type="entry name" value="cupin_PMI_type_I_N_bac"/>
    <property type="match status" value="1"/>
</dbReference>
<name>A0A7V8NTT9_9BACT</name>
<evidence type="ECO:0000313" key="5">
    <source>
        <dbReference type="EMBL" id="MBA0087352.1"/>
    </source>
</evidence>
<dbReference type="Gene3D" id="2.60.120.10">
    <property type="entry name" value="Jelly Rolls"/>
    <property type="match status" value="1"/>
</dbReference>
<dbReference type="GO" id="GO:0046872">
    <property type="term" value="F:metal ion binding"/>
    <property type="evidence" value="ECO:0007669"/>
    <property type="project" value="UniProtKB-KW"/>
</dbReference>
<dbReference type="GO" id="GO:0005975">
    <property type="term" value="P:carbohydrate metabolic process"/>
    <property type="evidence" value="ECO:0007669"/>
    <property type="project" value="InterPro"/>
</dbReference>
<keyword evidence="5" id="KW-0413">Isomerase</keyword>
<evidence type="ECO:0000256" key="1">
    <source>
        <dbReference type="ARBA" id="ARBA00022723"/>
    </source>
</evidence>
<dbReference type="InterPro" id="IPR011051">
    <property type="entry name" value="RmlC_Cupin_sf"/>
</dbReference>
<dbReference type="InterPro" id="IPR014628">
    <property type="entry name" value="Man6P_isomerase_Firm_short"/>
</dbReference>
<organism evidence="5 6">
    <name type="scientific">Candidatus Acidiferrum panamense</name>
    <dbReference type="NCBI Taxonomy" id="2741543"/>
    <lineage>
        <taxon>Bacteria</taxon>
        <taxon>Pseudomonadati</taxon>
        <taxon>Acidobacteriota</taxon>
        <taxon>Terriglobia</taxon>
        <taxon>Candidatus Acidiferrales</taxon>
        <taxon>Candidatus Acidiferrum</taxon>
    </lineage>
</organism>
<dbReference type="SUPFAM" id="SSF51182">
    <property type="entry name" value="RmlC-like cupins"/>
    <property type="match status" value="1"/>
</dbReference>
<gene>
    <name evidence="5" type="ORF">HRJ53_20400</name>
</gene>
<dbReference type="Proteomes" id="UP000567293">
    <property type="component" value="Unassembled WGS sequence"/>
</dbReference>
<protein>
    <submittedName>
        <fullName evidence="5">Class I mannose-6-phosphate isomerase</fullName>
    </submittedName>
</protein>
<dbReference type="EMBL" id="JACDQQ010001963">
    <property type="protein sequence ID" value="MBA0087352.1"/>
    <property type="molecule type" value="Genomic_DNA"/>
</dbReference>
<dbReference type="AlphaFoldDB" id="A0A7V8NTT9"/>
<accession>A0A7V8NTT9</accession>
<dbReference type="PANTHER" id="PTHR42742:SF3">
    <property type="entry name" value="FRUCTOKINASE"/>
    <property type="match status" value="1"/>
</dbReference>
<feature type="binding site" evidence="3">
    <location>
        <position position="74"/>
    </location>
    <ligand>
        <name>Zn(2+)</name>
        <dbReference type="ChEBI" id="CHEBI:29105"/>
    </ligand>
</feature>
<comment type="cofactor">
    <cofactor evidence="3">
        <name>Zn(2+)</name>
        <dbReference type="ChEBI" id="CHEBI:29105"/>
    </cofactor>
    <text evidence="3">Binds 1 zinc ion per subunit.</text>
</comment>
<keyword evidence="2 3" id="KW-0862">Zinc</keyword>
<feature type="binding site" evidence="3">
    <location>
        <position position="61"/>
    </location>
    <ligand>
        <name>Zn(2+)</name>
        <dbReference type="ChEBI" id="CHEBI:29105"/>
    </ligand>
</feature>
<dbReference type="PIRSF" id="PIRSF036894">
    <property type="entry name" value="PMI_Firm_short"/>
    <property type="match status" value="1"/>
</dbReference>
<dbReference type="PANTHER" id="PTHR42742">
    <property type="entry name" value="TRANSCRIPTIONAL REPRESSOR MPRA"/>
    <property type="match status" value="1"/>
</dbReference>
<dbReference type="InterPro" id="IPR014710">
    <property type="entry name" value="RmlC-like_jellyroll"/>
</dbReference>
<evidence type="ECO:0000256" key="2">
    <source>
        <dbReference type="ARBA" id="ARBA00022833"/>
    </source>
</evidence>